<dbReference type="AlphaFoldDB" id="L0D812"/>
<dbReference type="HOGENOM" id="CLU_055261_0_0_0"/>
<dbReference type="STRING" id="886293.Sinac_0534"/>
<keyword evidence="4" id="KW-1185">Reference proteome</keyword>
<feature type="domain" description="Transposase IS4-like" evidence="1">
    <location>
        <begin position="99"/>
        <end position="256"/>
    </location>
</feature>
<dbReference type="GO" id="GO:0004803">
    <property type="term" value="F:transposase activity"/>
    <property type="evidence" value="ECO:0007669"/>
    <property type="project" value="InterPro"/>
</dbReference>
<dbReference type="RefSeq" id="WP_015244143.1">
    <property type="nucleotide sequence ID" value="NC_019892.1"/>
</dbReference>
<dbReference type="GO" id="GO:0003677">
    <property type="term" value="F:DNA binding"/>
    <property type="evidence" value="ECO:0007669"/>
    <property type="project" value="InterPro"/>
</dbReference>
<dbReference type="eggNOG" id="COG3293">
    <property type="taxonomic scope" value="Bacteria"/>
</dbReference>
<gene>
    <name evidence="3" type="ordered locus">Sinac_0534</name>
</gene>
<dbReference type="InterPro" id="IPR002559">
    <property type="entry name" value="Transposase_11"/>
</dbReference>
<dbReference type="NCBIfam" id="NF033580">
    <property type="entry name" value="transpos_IS5_3"/>
    <property type="match status" value="1"/>
</dbReference>
<evidence type="ECO:0000313" key="4">
    <source>
        <dbReference type="Proteomes" id="UP000010798"/>
    </source>
</evidence>
<organism evidence="3 4">
    <name type="scientific">Singulisphaera acidiphila (strain ATCC BAA-1392 / DSM 18658 / VKM B-2454 / MOB10)</name>
    <dbReference type="NCBI Taxonomy" id="886293"/>
    <lineage>
        <taxon>Bacteria</taxon>
        <taxon>Pseudomonadati</taxon>
        <taxon>Planctomycetota</taxon>
        <taxon>Planctomycetia</taxon>
        <taxon>Isosphaerales</taxon>
        <taxon>Isosphaeraceae</taxon>
        <taxon>Singulisphaera</taxon>
    </lineage>
</organism>
<sequence length="269" mass="30478">MITHQPYPSDITDAEWEFVLPDICLLPEDAGQRVHNLRDVFDTLRWLVRSGAPWRYLPADFPPWEMGDQQTRRWLAAGCFEAIVHDLRAVLRFAGKREPKPTAVIFDGRTIQSTPESGGRAGYDGYKRRKGSKVHMAVDTLGHLLALHVTPANEQERAQVDTLAKAVQEATGESVELAYVDQGYTSEEAFDAAAHQGIILEVVKLDDAKRGFVLLPRRWVVERSFGWAARFRRLAKDYERLSETLAGLHYVAFSLLMLRKAAPLFEWSS</sequence>
<dbReference type="EMBL" id="CP003364">
    <property type="protein sequence ID" value="AGA24958.1"/>
    <property type="molecule type" value="Genomic_DNA"/>
</dbReference>
<evidence type="ECO:0000313" key="3">
    <source>
        <dbReference type="EMBL" id="AGA24958.1"/>
    </source>
</evidence>
<proteinExistence type="predicted"/>
<dbReference type="InterPro" id="IPR025161">
    <property type="entry name" value="IS402-like_dom"/>
</dbReference>
<evidence type="ECO:0000259" key="1">
    <source>
        <dbReference type="Pfam" id="PF01609"/>
    </source>
</evidence>
<dbReference type="Proteomes" id="UP000010798">
    <property type="component" value="Chromosome"/>
</dbReference>
<accession>L0D812</accession>
<dbReference type="PANTHER" id="PTHR30007:SF0">
    <property type="entry name" value="TRANSPOSASE"/>
    <property type="match status" value="1"/>
</dbReference>
<dbReference type="KEGG" id="saci:Sinac_0534"/>
<evidence type="ECO:0000259" key="2">
    <source>
        <dbReference type="Pfam" id="PF13340"/>
    </source>
</evidence>
<reference evidence="3 4" key="1">
    <citation type="submission" date="2012-02" db="EMBL/GenBank/DDBJ databases">
        <title>Complete sequence of chromosome of Singulisphaera acidiphila DSM 18658.</title>
        <authorList>
            <consortium name="US DOE Joint Genome Institute (JGI-PGF)"/>
            <person name="Lucas S."/>
            <person name="Copeland A."/>
            <person name="Lapidus A."/>
            <person name="Glavina del Rio T."/>
            <person name="Dalin E."/>
            <person name="Tice H."/>
            <person name="Bruce D."/>
            <person name="Goodwin L."/>
            <person name="Pitluck S."/>
            <person name="Peters L."/>
            <person name="Ovchinnikova G."/>
            <person name="Chertkov O."/>
            <person name="Kyrpides N."/>
            <person name="Mavromatis K."/>
            <person name="Ivanova N."/>
            <person name="Brettin T."/>
            <person name="Detter J.C."/>
            <person name="Han C."/>
            <person name="Larimer F."/>
            <person name="Land M."/>
            <person name="Hauser L."/>
            <person name="Markowitz V."/>
            <person name="Cheng J.-F."/>
            <person name="Hugenholtz P."/>
            <person name="Woyke T."/>
            <person name="Wu D."/>
            <person name="Tindall B."/>
            <person name="Pomrenke H."/>
            <person name="Brambilla E."/>
            <person name="Klenk H.-P."/>
            <person name="Eisen J.A."/>
        </authorList>
    </citation>
    <scope>NUCLEOTIDE SEQUENCE [LARGE SCALE GENOMIC DNA]</scope>
    <source>
        <strain evidence="4">ATCC BAA-1392 / DSM 18658 / VKM B-2454 / MOB10</strain>
    </source>
</reference>
<dbReference type="Pfam" id="PF01609">
    <property type="entry name" value="DDE_Tnp_1"/>
    <property type="match status" value="1"/>
</dbReference>
<protein>
    <submittedName>
        <fullName evidence="3">Transposase</fullName>
    </submittedName>
</protein>
<feature type="domain" description="Insertion element IS402-like" evidence="2">
    <location>
        <begin position="11"/>
        <end position="83"/>
    </location>
</feature>
<dbReference type="GO" id="GO:0006313">
    <property type="term" value="P:DNA transposition"/>
    <property type="evidence" value="ECO:0007669"/>
    <property type="project" value="InterPro"/>
</dbReference>
<dbReference type="PANTHER" id="PTHR30007">
    <property type="entry name" value="PHP DOMAIN PROTEIN"/>
    <property type="match status" value="1"/>
</dbReference>
<name>L0D812_SINAD</name>
<dbReference type="Pfam" id="PF13340">
    <property type="entry name" value="DUF4096"/>
    <property type="match status" value="1"/>
</dbReference>